<evidence type="ECO:0000256" key="3">
    <source>
        <dbReference type="ARBA" id="ARBA00022448"/>
    </source>
</evidence>
<dbReference type="EMBL" id="BAAAFZ010000008">
    <property type="protein sequence ID" value="GAA0571766.1"/>
    <property type="molecule type" value="Genomic_DNA"/>
</dbReference>
<feature type="transmembrane region" description="Helical" evidence="8">
    <location>
        <begin position="236"/>
        <end position="263"/>
    </location>
</feature>
<dbReference type="RefSeq" id="WP_343893862.1">
    <property type="nucleotide sequence ID" value="NZ_BAAAFZ010000008.1"/>
</dbReference>
<feature type="transmembrane region" description="Helical" evidence="8">
    <location>
        <begin position="344"/>
        <end position="367"/>
    </location>
</feature>
<keyword evidence="8" id="KW-0997">Cell inner membrane</keyword>
<protein>
    <submittedName>
        <fullName evidence="9">Alanine/glycine:cation symporter family protein</fullName>
    </submittedName>
</protein>
<evidence type="ECO:0000256" key="4">
    <source>
        <dbReference type="ARBA" id="ARBA00022475"/>
    </source>
</evidence>
<keyword evidence="4" id="KW-1003">Cell membrane</keyword>
<dbReference type="InterPro" id="IPR001463">
    <property type="entry name" value="Na/Ala_symport"/>
</dbReference>
<feature type="transmembrane region" description="Helical" evidence="8">
    <location>
        <begin position="71"/>
        <end position="90"/>
    </location>
</feature>
<proteinExistence type="inferred from homology"/>
<evidence type="ECO:0000313" key="10">
    <source>
        <dbReference type="Proteomes" id="UP001501588"/>
    </source>
</evidence>
<evidence type="ECO:0000256" key="2">
    <source>
        <dbReference type="ARBA" id="ARBA00009261"/>
    </source>
</evidence>
<feature type="transmembrane region" description="Helical" evidence="8">
    <location>
        <begin position="140"/>
        <end position="161"/>
    </location>
</feature>
<feature type="transmembrane region" description="Helical" evidence="8">
    <location>
        <begin position="388"/>
        <end position="410"/>
    </location>
</feature>
<evidence type="ECO:0000256" key="6">
    <source>
        <dbReference type="ARBA" id="ARBA00022989"/>
    </source>
</evidence>
<keyword evidence="8" id="KW-0769">Symport</keyword>
<keyword evidence="6 8" id="KW-1133">Transmembrane helix</keyword>
<feature type="transmembrane region" description="Helical" evidence="8">
    <location>
        <begin position="209"/>
        <end position="230"/>
    </location>
</feature>
<accession>A0ABN1EQA4</accession>
<reference evidence="9 10" key="1">
    <citation type="journal article" date="2019" name="Int. J. Syst. Evol. Microbiol.">
        <title>The Global Catalogue of Microorganisms (GCM) 10K type strain sequencing project: providing services to taxonomists for standard genome sequencing and annotation.</title>
        <authorList>
            <consortium name="The Broad Institute Genomics Platform"/>
            <consortium name="The Broad Institute Genome Sequencing Center for Infectious Disease"/>
            <person name="Wu L."/>
            <person name="Ma J."/>
        </authorList>
    </citation>
    <scope>NUCLEOTIDE SEQUENCE [LARGE SCALE GENOMIC DNA]</scope>
    <source>
        <strain evidence="9 10">JCM 9933</strain>
    </source>
</reference>
<keyword evidence="7 8" id="KW-0472">Membrane</keyword>
<sequence>MDSLNAALKVANTVVWEYLLVYLLIGAGVFFTVRTRFVQFRLFGRFCAAAFGSREGAGGGISPFQAFAIGLASRVGTGNIAGVAIAITLGGPGAVFWMWCVALLGMATAFVEATLAQVFKVPQPDGTFRGGPAFYIRDGLGAPAWAAVFAVLLLFTFGLAFNAVQANTIAAVAAETAGVPTWGTAAALVLLAAPVVFGGTRAVARVAEWLAPLMALSYVALALVIVALNIDRVPEVLGLIIRSAFGLDTAVAGATGGMMAAVLNGVRRGLFSNEAGMGSAPNAAATATTAHPATQGMLQSLGVFVDTLVVCSATAFIILVSGVYDPARTGAVEGATLTQAAVAGTFGAAGTAFMAVAVFLFAFSSILGNYCYADGNLTFLRAPPAAFAGFRVAVLAAVAGGSVAALPVVWTLADVAMGLMALVNLVAIVLLSRWAVGALADYEAGAARGGAPVAGGAPRFRAAGNRHLPGVLKTAVW</sequence>
<dbReference type="NCBIfam" id="TIGR00835">
    <property type="entry name" value="agcS"/>
    <property type="match status" value="1"/>
</dbReference>
<dbReference type="PANTHER" id="PTHR30330">
    <property type="entry name" value="AGSS FAMILY TRANSPORTER, SODIUM-ALANINE"/>
    <property type="match status" value="1"/>
</dbReference>
<dbReference type="PANTHER" id="PTHR30330:SF1">
    <property type="entry name" value="AMINO-ACID CARRIER PROTEIN ALST"/>
    <property type="match status" value="1"/>
</dbReference>
<name>A0ABN1EQA4_9PROT</name>
<feature type="transmembrane region" description="Helical" evidence="8">
    <location>
        <begin position="15"/>
        <end position="33"/>
    </location>
</feature>
<keyword evidence="10" id="KW-1185">Reference proteome</keyword>
<evidence type="ECO:0000256" key="1">
    <source>
        <dbReference type="ARBA" id="ARBA00004651"/>
    </source>
</evidence>
<keyword evidence="3 8" id="KW-0813">Transport</keyword>
<feature type="transmembrane region" description="Helical" evidence="8">
    <location>
        <begin position="181"/>
        <end position="197"/>
    </location>
</feature>
<comment type="similarity">
    <text evidence="2 8">Belongs to the alanine or glycine:cation symporter (AGCS) (TC 2.A.25) family.</text>
</comment>
<feature type="transmembrane region" description="Helical" evidence="8">
    <location>
        <begin position="301"/>
        <end position="324"/>
    </location>
</feature>
<feature type="transmembrane region" description="Helical" evidence="8">
    <location>
        <begin position="416"/>
        <end position="436"/>
    </location>
</feature>
<keyword evidence="5 8" id="KW-0812">Transmembrane</keyword>
<dbReference type="Proteomes" id="UP001501588">
    <property type="component" value="Unassembled WGS sequence"/>
</dbReference>
<gene>
    <name evidence="9" type="ORF">GCM10009416_07990</name>
</gene>
<comment type="caution">
    <text evidence="9">The sequence shown here is derived from an EMBL/GenBank/DDBJ whole genome shotgun (WGS) entry which is preliminary data.</text>
</comment>
<comment type="subcellular location">
    <subcellularLocation>
        <location evidence="8">Cell inner membrane</location>
        <topology evidence="8">Multi-pass membrane protein</topology>
    </subcellularLocation>
    <subcellularLocation>
        <location evidence="1">Cell membrane</location>
        <topology evidence="1">Multi-pass membrane protein</topology>
    </subcellularLocation>
</comment>
<organism evidence="9 10">
    <name type="scientific">Craurococcus roseus</name>
    <dbReference type="NCBI Taxonomy" id="77585"/>
    <lineage>
        <taxon>Bacteria</taxon>
        <taxon>Pseudomonadati</taxon>
        <taxon>Pseudomonadota</taxon>
        <taxon>Alphaproteobacteria</taxon>
        <taxon>Acetobacterales</taxon>
        <taxon>Acetobacteraceae</taxon>
        <taxon>Craurococcus</taxon>
    </lineage>
</organism>
<evidence type="ECO:0000313" key="9">
    <source>
        <dbReference type="EMBL" id="GAA0571766.1"/>
    </source>
</evidence>
<evidence type="ECO:0000256" key="5">
    <source>
        <dbReference type="ARBA" id="ARBA00022692"/>
    </source>
</evidence>
<evidence type="ECO:0000256" key="7">
    <source>
        <dbReference type="ARBA" id="ARBA00023136"/>
    </source>
</evidence>
<evidence type="ECO:0000256" key="8">
    <source>
        <dbReference type="RuleBase" id="RU363064"/>
    </source>
</evidence>
<dbReference type="PRINTS" id="PR00175">
    <property type="entry name" value="NAALASMPORT"/>
</dbReference>
<dbReference type="Pfam" id="PF01235">
    <property type="entry name" value="Na_Ala_symp"/>
    <property type="match status" value="1"/>
</dbReference>